<gene>
    <name evidence="2" type="ORF">GCM10011400_30750</name>
</gene>
<name>A0ABQ1MP33_9BURK</name>
<reference evidence="3" key="1">
    <citation type="journal article" date="2019" name="Int. J. Syst. Evol. Microbiol.">
        <title>The Global Catalogue of Microorganisms (GCM) 10K type strain sequencing project: providing services to taxonomists for standard genome sequencing and annotation.</title>
        <authorList>
            <consortium name="The Broad Institute Genomics Platform"/>
            <consortium name="The Broad Institute Genome Sequencing Center for Infectious Disease"/>
            <person name="Wu L."/>
            <person name="Ma J."/>
        </authorList>
    </citation>
    <scope>NUCLEOTIDE SEQUENCE [LARGE SCALE GENOMIC DNA]</scope>
    <source>
        <strain evidence="3">CGMCC 1.15103</strain>
    </source>
</reference>
<evidence type="ECO:0000313" key="3">
    <source>
        <dbReference type="Proteomes" id="UP000602004"/>
    </source>
</evidence>
<evidence type="ECO:0000313" key="2">
    <source>
        <dbReference type="EMBL" id="GGC41751.1"/>
    </source>
</evidence>
<dbReference type="EMBL" id="BMHL01000004">
    <property type="protein sequence ID" value="GGC41751.1"/>
    <property type="molecule type" value="Genomic_DNA"/>
</dbReference>
<comment type="caution">
    <text evidence="2">The sequence shown here is derived from an EMBL/GenBank/DDBJ whole genome shotgun (WGS) entry which is preliminary data.</text>
</comment>
<protein>
    <submittedName>
        <fullName evidence="2">Uncharacterized protein</fullName>
    </submittedName>
</protein>
<feature type="region of interest" description="Disordered" evidence="1">
    <location>
        <begin position="56"/>
        <end position="83"/>
    </location>
</feature>
<organism evidence="2 3">
    <name type="scientific">Paraburkholderia caffeinilytica</name>
    <dbReference type="NCBI Taxonomy" id="1761016"/>
    <lineage>
        <taxon>Bacteria</taxon>
        <taxon>Pseudomonadati</taxon>
        <taxon>Pseudomonadota</taxon>
        <taxon>Betaproteobacteria</taxon>
        <taxon>Burkholderiales</taxon>
        <taxon>Burkholderiaceae</taxon>
        <taxon>Paraburkholderia</taxon>
    </lineage>
</organism>
<accession>A0ABQ1MP33</accession>
<evidence type="ECO:0000256" key="1">
    <source>
        <dbReference type="SAM" id="MobiDB-lite"/>
    </source>
</evidence>
<dbReference type="Proteomes" id="UP000602004">
    <property type="component" value="Unassembled WGS sequence"/>
</dbReference>
<sequence length="83" mass="9390">MQIEGNAHGDSRHVISRSECQLDDAGVHASRIEVMRVDQCRVPFGDAERRMQMTGDARIADRTRYASGGASDSLQTQWRDRRD</sequence>
<proteinExistence type="predicted"/>
<keyword evidence="3" id="KW-1185">Reference proteome</keyword>